<evidence type="ECO:0000313" key="5">
    <source>
        <dbReference type="Proteomes" id="UP001620460"/>
    </source>
</evidence>
<keyword evidence="5" id="KW-1185">Reference proteome</keyword>
<gene>
    <name evidence="4" type="ORF">ISP17_07085</name>
</gene>
<dbReference type="InterPro" id="IPR029063">
    <property type="entry name" value="SAM-dependent_MTases_sf"/>
</dbReference>
<name>A0ABW8JRJ4_9GAMM</name>
<keyword evidence="2" id="KW-0808">Transferase</keyword>
<reference evidence="4 5" key="1">
    <citation type="submission" date="2020-10" db="EMBL/GenBank/DDBJ databases">
        <title>Phylogeny of dyella-like bacteria.</title>
        <authorList>
            <person name="Fu J."/>
        </authorList>
    </citation>
    <scope>NUCLEOTIDE SEQUENCE [LARGE SCALE GENOMIC DNA]</scope>
    <source>
        <strain evidence="4 5">Gsoil3046</strain>
    </source>
</reference>
<dbReference type="RefSeq" id="WP_404631529.1">
    <property type="nucleotide sequence ID" value="NZ_JADIKM010000002.1"/>
</dbReference>
<dbReference type="GO" id="GO:0008168">
    <property type="term" value="F:methyltransferase activity"/>
    <property type="evidence" value="ECO:0007669"/>
    <property type="project" value="UniProtKB-KW"/>
</dbReference>
<dbReference type="Pfam" id="PF13489">
    <property type="entry name" value="Methyltransf_23"/>
    <property type="match status" value="1"/>
</dbReference>
<sequence>MSAAPDPAASAEGAPWLSPWPAASLEPVPRCPVCGSSERHVMHRELVDDSFCIAAGRWTLYRCAQCRCAWLDPRPDRASIGSAYGNYYTHAIDDGAGRKPPASGLRRLRLALFNGYTNARYGTQREPASRWGPWLMRLAGRHRQRLDAAFRYLPRPRPGQTLLDLGCGNGDFLLAAREAGWTVRGIDPDPQAVDLARQRGLDARVASLDAVADLPERFDAITLSHVLEHLHDPAQTLADIHRMLRPGGWLYIDTPNIDSRGAARWGVHWRGLEAPRHLVLFGMDGLLGLLGRTGFRDVRIKRRTVVRKFIYLSSLRMQQGHSPYARHPRKLPPMMRLALKYLPVSARHDEFLTLLARRTDDPAGPR</sequence>
<dbReference type="GO" id="GO:0032259">
    <property type="term" value="P:methylation"/>
    <property type="evidence" value="ECO:0007669"/>
    <property type="project" value="UniProtKB-KW"/>
</dbReference>
<evidence type="ECO:0000256" key="1">
    <source>
        <dbReference type="ARBA" id="ARBA00022603"/>
    </source>
</evidence>
<dbReference type="SUPFAM" id="SSF53335">
    <property type="entry name" value="S-adenosyl-L-methionine-dependent methyltransferases"/>
    <property type="match status" value="1"/>
</dbReference>
<accession>A0ABW8JRJ4</accession>
<organism evidence="4 5">
    <name type="scientific">Dyella ginsengisoli</name>
    <dbReference type="NCBI Taxonomy" id="363848"/>
    <lineage>
        <taxon>Bacteria</taxon>
        <taxon>Pseudomonadati</taxon>
        <taxon>Pseudomonadota</taxon>
        <taxon>Gammaproteobacteria</taxon>
        <taxon>Lysobacterales</taxon>
        <taxon>Rhodanobacteraceae</taxon>
        <taxon>Dyella</taxon>
    </lineage>
</organism>
<dbReference type="Gene3D" id="3.40.50.150">
    <property type="entry name" value="Vaccinia Virus protein VP39"/>
    <property type="match status" value="1"/>
</dbReference>
<dbReference type="CDD" id="cd02440">
    <property type="entry name" value="AdoMet_MTases"/>
    <property type="match status" value="1"/>
</dbReference>
<proteinExistence type="predicted"/>
<dbReference type="PANTHER" id="PTHR43464">
    <property type="entry name" value="METHYLTRANSFERASE"/>
    <property type="match status" value="1"/>
</dbReference>
<evidence type="ECO:0000256" key="3">
    <source>
        <dbReference type="ARBA" id="ARBA00022691"/>
    </source>
</evidence>
<evidence type="ECO:0000313" key="4">
    <source>
        <dbReference type="EMBL" id="MFK2903721.1"/>
    </source>
</evidence>
<keyword evidence="3" id="KW-0949">S-adenosyl-L-methionine</keyword>
<dbReference type="EMBL" id="JADIKM010000002">
    <property type="protein sequence ID" value="MFK2903721.1"/>
    <property type="molecule type" value="Genomic_DNA"/>
</dbReference>
<keyword evidence="1 4" id="KW-0489">Methyltransferase</keyword>
<protein>
    <submittedName>
        <fullName evidence="4">Class I SAM-dependent methyltransferase</fullName>
    </submittedName>
</protein>
<comment type="caution">
    <text evidence="4">The sequence shown here is derived from an EMBL/GenBank/DDBJ whole genome shotgun (WGS) entry which is preliminary data.</text>
</comment>
<dbReference type="Proteomes" id="UP001620460">
    <property type="component" value="Unassembled WGS sequence"/>
</dbReference>
<evidence type="ECO:0000256" key="2">
    <source>
        <dbReference type="ARBA" id="ARBA00022679"/>
    </source>
</evidence>
<dbReference type="PANTHER" id="PTHR43464:SF19">
    <property type="entry name" value="UBIQUINONE BIOSYNTHESIS O-METHYLTRANSFERASE, MITOCHONDRIAL"/>
    <property type="match status" value="1"/>
</dbReference>